<dbReference type="GO" id="GO:0051213">
    <property type="term" value="F:dioxygenase activity"/>
    <property type="evidence" value="ECO:0007669"/>
    <property type="project" value="UniProtKB-KW"/>
</dbReference>
<dbReference type="PANTHER" id="PTHR43048">
    <property type="entry name" value="METHYLMALONYL-COA EPIMERASE"/>
    <property type="match status" value="1"/>
</dbReference>
<dbReference type="SUPFAM" id="SSF54593">
    <property type="entry name" value="Glyoxalase/Bleomycin resistance protein/Dihydroxybiphenyl dioxygenase"/>
    <property type="match status" value="1"/>
</dbReference>
<feature type="domain" description="VOC" evidence="2">
    <location>
        <begin position="4"/>
        <end position="130"/>
    </location>
</feature>
<dbReference type="InterPro" id="IPR037523">
    <property type="entry name" value="VOC_core"/>
</dbReference>
<evidence type="ECO:0000259" key="2">
    <source>
        <dbReference type="PROSITE" id="PS51819"/>
    </source>
</evidence>
<name>A0A372GKB9_9ACTN</name>
<dbReference type="EMBL" id="QVNQ01000003">
    <property type="protein sequence ID" value="RFS85795.1"/>
    <property type="molecule type" value="Genomic_DNA"/>
</dbReference>
<dbReference type="Proteomes" id="UP000262882">
    <property type="component" value="Unassembled WGS sequence"/>
</dbReference>
<dbReference type="OrthoDB" id="9798201at2"/>
<keyword evidence="1" id="KW-0479">Metal-binding</keyword>
<evidence type="ECO:0000313" key="4">
    <source>
        <dbReference type="Proteomes" id="UP000262882"/>
    </source>
</evidence>
<dbReference type="Gene3D" id="3.10.180.10">
    <property type="entry name" value="2,3-Dihydroxybiphenyl 1,2-Dioxygenase, domain 1"/>
    <property type="match status" value="1"/>
</dbReference>
<dbReference type="PROSITE" id="PS51819">
    <property type="entry name" value="VOC"/>
    <property type="match status" value="1"/>
</dbReference>
<organism evidence="3 4">
    <name type="scientific">Actinomadura spongiicola</name>
    <dbReference type="NCBI Taxonomy" id="2303421"/>
    <lineage>
        <taxon>Bacteria</taxon>
        <taxon>Bacillati</taxon>
        <taxon>Actinomycetota</taxon>
        <taxon>Actinomycetes</taxon>
        <taxon>Streptosporangiales</taxon>
        <taxon>Thermomonosporaceae</taxon>
        <taxon>Actinomadura</taxon>
    </lineage>
</organism>
<comment type="caution">
    <text evidence="3">The sequence shown here is derived from an EMBL/GenBank/DDBJ whole genome shotgun (WGS) entry which is preliminary data.</text>
</comment>
<dbReference type="Pfam" id="PF00903">
    <property type="entry name" value="Glyoxalase"/>
    <property type="match status" value="1"/>
</dbReference>
<dbReference type="GO" id="GO:0004493">
    <property type="term" value="F:methylmalonyl-CoA epimerase activity"/>
    <property type="evidence" value="ECO:0007669"/>
    <property type="project" value="TreeGrafter"/>
</dbReference>
<dbReference type="GO" id="GO:0046872">
    <property type="term" value="F:metal ion binding"/>
    <property type="evidence" value="ECO:0007669"/>
    <property type="project" value="UniProtKB-KW"/>
</dbReference>
<gene>
    <name evidence="3" type="ORF">D0T12_12515</name>
</gene>
<dbReference type="InterPro" id="IPR051785">
    <property type="entry name" value="MMCE/EMCE_epimerase"/>
</dbReference>
<dbReference type="GO" id="GO:0046491">
    <property type="term" value="P:L-methylmalonyl-CoA metabolic process"/>
    <property type="evidence" value="ECO:0007669"/>
    <property type="project" value="TreeGrafter"/>
</dbReference>
<dbReference type="InterPro" id="IPR004360">
    <property type="entry name" value="Glyas_Fos-R_dOase_dom"/>
</dbReference>
<dbReference type="AlphaFoldDB" id="A0A372GKB9"/>
<protein>
    <submittedName>
        <fullName evidence="3">Glyoxalase/bleomycin resistance/dioxygenase family protein</fullName>
    </submittedName>
</protein>
<evidence type="ECO:0000313" key="3">
    <source>
        <dbReference type="EMBL" id="RFS85795.1"/>
    </source>
</evidence>
<dbReference type="InterPro" id="IPR029068">
    <property type="entry name" value="Glyas_Bleomycin-R_OHBP_Dase"/>
</dbReference>
<keyword evidence="3" id="KW-0560">Oxidoreductase</keyword>
<sequence length="132" mass="14253">MAFRSAFPMLACDDLQRSLEFYRDALGFQETYRFEEGGVTTFVALRLGEGSLIGLGVVPEGGSGIHGLAQRPISGRFFELCVYCDDVDSSVEELAALGHPVLVAPTDTPWGERIAYVADPDGHPVMVTAEKA</sequence>
<reference evidence="3 4" key="1">
    <citation type="submission" date="2018-08" db="EMBL/GenBank/DDBJ databases">
        <title>Actinomadura spongicola sp. nov., isolated from marine sponge Leucetta chagosensis.</title>
        <authorList>
            <person name="Li L."/>
            <person name="Lin H.W."/>
        </authorList>
    </citation>
    <scope>NUCLEOTIDE SEQUENCE [LARGE SCALE GENOMIC DNA]</scope>
    <source>
        <strain evidence="3 4">LHW52907</strain>
    </source>
</reference>
<dbReference type="RefSeq" id="WP_117399649.1">
    <property type="nucleotide sequence ID" value="NZ_QVNQ01000003.1"/>
</dbReference>
<dbReference type="PANTHER" id="PTHR43048:SF4">
    <property type="entry name" value="RING-CLEAVING DIOXYGENASE-RELATED"/>
    <property type="match status" value="1"/>
</dbReference>
<keyword evidence="3" id="KW-0223">Dioxygenase</keyword>
<proteinExistence type="predicted"/>
<accession>A0A372GKB9</accession>
<evidence type="ECO:0000256" key="1">
    <source>
        <dbReference type="ARBA" id="ARBA00022723"/>
    </source>
</evidence>
<keyword evidence="4" id="KW-1185">Reference proteome</keyword>